<keyword evidence="3" id="KW-0998">Cell outer membrane</keyword>
<dbReference type="Pfam" id="PF07660">
    <property type="entry name" value="STN"/>
    <property type="match status" value="1"/>
</dbReference>
<dbReference type="Proteomes" id="UP001597112">
    <property type="component" value="Unassembled WGS sequence"/>
</dbReference>
<reference evidence="7" key="1">
    <citation type="journal article" date="2019" name="Int. J. Syst. Evol. Microbiol.">
        <title>The Global Catalogue of Microorganisms (GCM) 10K type strain sequencing project: providing services to taxonomists for standard genome sequencing and annotation.</title>
        <authorList>
            <consortium name="The Broad Institute Genomics Platform"/>
            <consortium name="The Broad Institute Genome Sequencing Center for Infectious Disease"/>
            <person name="Wu L."/>
            <person name="Ma J."/>
        </authorList>
    </citation>
    <scope>NUCLEOTIDE SEQUENCE [LARGE SCALE GENOMIC DNA]</scope>
    <source>
        <strain evidence="7">CCUG 58938</strain>
    </source>
</reference>
<feature type="signal peptide" evidence="4">
    <location>
        <begin position="1"/>
        <end position="30"/>
    </location>
</feature>
<evidence type="ECO:0000256" key="2">
    <source>
        <dbReference type="ARBA" id="ARBA00023136"/>
    </source>
</evidence>
<comment type="caution">
    <text evidence="6">The sequence shown here is derived from an EMBL/GenBank/DDBJ whole genome shotgun (WGS) entry which is preliminary data.</text>
</comment>
<keyword evidence="1" id="KW-0813">Transport</keyword>
<dbReference type="RefSeq" id="WP_377579779.1">
    <property type="nucleotide sequence ID" value="NZ_JBHTKA010000004.1"/>
</dbReference>
<evidence type="ECO:0000256" key="3">
    <source>
        <dbReference type="ARBA" id="ARBA00023237"/>
    </source>
</evidence>
<keyword evidence="4" id="KW-0732">Signal</keyword>
<evidence type="ECO:0000259" key="5">
    <source>
        <dbReference type="Pfam" id="PF07660"/>
    </source>
</evidence>
<evidence type="ECO:0000256" key="1">
    <source>
        <dbReference type="ARBA" id="ARBA00022448"/>
    </source>
</evidence>
<keyword evidence="2" id="KW-0472">Membrane</keyword>
<name>A0ABW3K2Z7_9BACT</name>
<dbReference type="EMBL" id="JBHTKA010000004">
    <property type="protein sequence ID" value="MFD1000370.1"/>
    <property type="molecule type" value="Genomic_DNA"/>
</dbReference>
<gene>
    <name evidence="6" type="ORF">ACFQ21_13690</name>
</gene>
<organism evidence="6 7">
    <name type="scientific">Ohtaekwangia kribbensis</name>
    <dbReference type="NCBI Taxonomy" id="688913"/>
    <lineage>
        <taxon>Bacteria</taxon>
        <taxon>Pseudomonadati</taxon>
        <taxon>Bacteroidota</taxon>
        <taxon>Cytophagia</taxon>
        <taxon>Cytophagales</taxon>
        <taxon>Fulvivirgaceae</taxon>
        <taxon>Ohtaekwangia</taxon>
    </lineage>
</organism>
<evidence type="ECO:0000256" key="4">
    <source>
        <dbReference type="SAM" id="SignalP"/>
    </source>
</evidence>
<feature type="chain" id="PRO_5045654434" evidence="4">
    <location>
        <begin position="31"/>
        <end position="414"/>
    </location>
</feature>
<evidence type="ECO:0000313" key="7">
    <source>
        <dbReference type="Proteomes" id="UP001597112"/>
    </source>
</evidence>
<keyword evidence="7" id="KW-1185">Reference proteome</keyword>
<sequence>MAQCLPWKAKAARRLIPAVLFLFLCQVAQAQYIRTSYASKITLTSSGVQFKVLIDKLSGITGLHFIYSSNKIETTRLVSVSVKDKSLEDALVLLGRQLNVAFVKRDNKYVIIKTVDVAPATQPTTQTLTRRPEFDRIYSAPKYTPLIASTEEIYTASVDAPEPVAGKPMAASGEYFRKNLPELRVYFDTTRLKRLPEYELKKINLKNRHSGWFVSGGLMLNDFAAGLELQAGVRSLYAVYNPAWLRSGKYYGAFGFGTSLLITRNIAFTPVYTYGTVKQNEIFKVNMPRRTIEGEAELVAKLHQVRFTFQYALTRNLNVRVGPTLSYMKAKYSVEKNNVMVFRRANAGGVPVAFPVLAFKNPGAHTTGAYPAVPVQFVTEINRAEPAAAVVEHKKYMLGWEASVSYRLNFFKRR</sequence>
<protein>
    <submittedName>
        <fullName evidence="6">STN domain-containing protein</fullName>
    </submittedName>
</protein>
<evidence type="ECO:0000313" key="6">
    <source>
        <dbReference type="EMBL" id="MFD1000370.1"/>
    </source>
</evidence>
<proteinExistence type="predicted"/>
<accession>A0ABW3K2Z7</accession>
<feature type="domain" description="Secretin/TonB short N-terminal" evidence="5">
    <location>
        <begin position="64"/>
        <end position="113"/>
    </location>
</feature>
<dbReference type="InterPro" id="IPR011662">
    <property type="entry name" value="Secretin/TonB_short_N"/>
</dbReference>